<proteinExistence type="inferred from homology"/>
<accession>A0A6N7VF53</accession>
<dbReference type="NCBIfam" id="TIGR01001">
    <property type="entry name" value="metA"/>
    <property type="match status" value="1"/>
</dbReference>
<dbReference type="GO" id="GO:0005737">
    <property type="term" value="C:cytoplasm"/>
    <property type="evidence" value="ECO:0007669"/>
    <property type="project" value="UniProtKB-SubCell"/>
</dbReference>
<feature type="binding site" evidence="7">
    <location>
        <position position="163"/>
    </location>
    <ligand>
        <name>substrate</name>
    </ligand>
</feature>
<dbReference type="GO" id="GO:0019281">
    <property type="term" value="P:L-methionine biosynthetic process from homoserine via O-succinyl-L-homoserine and cystathionine"/>
    <property type="evidence" value="ECO:0007669"/>
    <property type="project" value="InterPro"/>
</dbReference>
<feature type="active site" description="Acyl-thioester intermediate" evidence="7">
    <location>
        <position position="142"/>
    </location>
</feature>
<keyword evidence="3 7" id="KW-0808">Transferase</keyword>
<gene>
    <name evidence="9" type="primary">metA</name>
    <name evidence="7" type="synonym">metAA</name>
    <name evidence="9" type="ORF">FYJ26_03665</name>
</gene>
<dbReference type="InterPro" id="IPR036393">
    <property type="entry name" value="AceGlu_kinase-like_sf"/>
</dbReference>
<comment type="function">
    <text evidence="7">Transfers an acetyl group from acetyl-CoA to L-homoserine, forming acetyl-L-homoserine.</text>
</comment>
<dbReference type="Pfam" id="PF04204">
    <property type="entry name" value="HTS"/>
    <property type="match status" value="1"/>
</dbReference>
<comment type="catalytic activity">
    <reaction evidence="6 7">
        <text>L-homoserine + acetyl-CoA = O-acetyl-L-homoserine + CoA</text>
        <dbReference type="Rhea" id="RHEA:13701"/>
        <dbReference type="ChEBI" id="CHEBI:57287"/>
        <dbReference type="ChEBI" id="CHEBI:57288"/>
        <dbReference type="ChEBI" id="CHEBI:57476"/>
        <dbReference type="ChEBI" id="CHEBI:57716"/>
        <dbReference type="EC" id="2.3.1.31"/>
    </reaction>
</comment>
<feature type="site" description="Important for acyl-CoA specificity" evidence="7">
    <location>
        <position position="111"/>
    </location>
</feature>
<comment type="similarity">
    <text evidence="7">Belongs to the MetA family.</text>
</comment>
<evidence type="ECO:0000313" key="9">
    <source>
        <dbReference type="EMBL" id="MSS77511.1"/>
    </source>
</evidence>
<evidence type="ECO:0000256" key="5">
    <source>
        <dbReference type="ARBA" id="ARBA00023315"/>
    </source>
</evidence>
<dbReference type="CDD" id="cd03131">
    <property type="entry name" value="GATase1_HTS"/>
    <property type="match status" value="1"/>
</dbReference>
<dbReference type="HAMAP" id="MF_00295">
    <property type="entry name" value="MetA_acyltransf"/>
    <property type="match status" value="1"/>
</dbReference>
<name>A0A6N7VF53_9FIRM</name>
<keyword evidence="2 7" id="KW-0028">Amino-acid biosynthesis</keyword>
<evidence type="ECO:0000256" key="1">
    <source>
        <dbReference type="ARBA" id="ARBA00022490"/>
    </source>
</evidence>
<dbReference type="GO" id="GO:0008899">
    <property type="term" value="F:homoserine O-succinyltransferase activity"/>
    <property type="evidence" value="ECO:0007669"/>
    <property type="project" value="UniProtKB-UniRule"/>
</dbReference>
<dbReference type="Pfam" id="PF00696">
    <property type="entry name" value="AA_kinase"/>
    <property type="match status" value="1"/>
</dbReference>
<dbReference type="PANTHER" id="PTHR20919:SF0">
    <property type="entry name" value="HOMOSERINE O-SUCCINYLTRANSFERASE"/>
    <property type="match status" value="1"/>
</dbReference>
<dbReference type="InterPro" id="IPR033752">
    <property type="entry name" value="MetA_family"/>
</dbReference>
<protein>
    <recommendedName>
        <fullName evidence="7">Homoserine O-acetyltransferase</fullName>
        <shortName evidence="7">HAT</shortName>
        <ecNumber evidence="7">2.3.1.31</ecNumber>
    </recommendedName>
    <alternativeName>
        <fullName evidence="7">Homoserine transacetylase</fullName>
        <shortName evidence="7">HTA</shortName>
    </alternativeName>
</protein>
<feature type="binding site" evidence="7">
    <location>
        <position position="248"/>
    </location>
    <ligand>
        <name>substrate</name>
    </ligand>
</feature>
<evidence type="ECO:0000256" key="7">
    <source>
        <dbReference type="HAMAP-Rule" id="MF_00295"/>
    </source>
</evidence>
<dbReference type="Gene3D" id="3.40.50.880">
    <property type="match status" value="1"/>
</dbReference>
<dbReference type="PANTHER" id="PTHR20919">
    <property type="entry name" value="HOMOSERINE O-SUCCINYLTRANSFERASE"/>
    <property type="match status" value="1"/>
</dbReference>
<keyword evidence="1 7" id="KW-0963">Cytoplasm</keyword>
<feature type="site" description="Important for substrate specificity" evidence="7">
    <location>
        <position position="191"/>
    </location>
</feature>
<dbReference type="EMBL" id="VULQ01000003">
    <property type="protein sequence ID" value="MSS77511.1"/>
    <property type="molecule type" value="Genomic_DNA"/>
</dbReference>
<dbReference type="GO" id="GO:0004414">
    <property type="term" value="F:homoserine O-acetyltransferase activity"/>
    <property type="evidence" value="ECO:0007669"/>
    <property type="project" value="UniProtKB-EC"/>
</dbReference>
<evidence type="ECO:0000256" key="2">
    <source>
        <dbReference type="ARBA" id="ARBA00022605"/>
    </source>
</evidence>
<dbReference type="InterPro" id="IPR005697">
    <property type="entry name" value="HST_MetA"/>
</dbReference>
<organism evidence="9 10">
    <name type="scientific">Anaerococcus porci</name>
    <dbReference type="NCBI Taxonomy" id="2652269"/>
    <lineage>
        <taxon>Bacteria</taxon>
        <taxon>Bacillati</taxon>
        <taxon>Bacillota</taxon>
        <taxon>Tissierellia</taxon>
        <taxon>Tissierellales</taxon>
        <taxon>Peptoniphilaceae</taxon>
        <taxon>Anaerococcus</taxon>
    </lineage>
</organism>
<dbReference type="EC" id="2.3.1.31" evidence="7"/>
<dbReference type="Proteomes" id="UP000441925">
    <property type="component" value="Unassembled WGS sequence"/>
</dbReference>
<evidence type="ECO:0000256" key="6">
    <source>
        <dbReference type="ARBA" id="ARBA00049043"/>
    </source>
</evidence>
<dbReference type="AlphaFoldDB" id="A0A6N7VF53"/>
<evidence type="ECO:0000259" key="8">
    <source>
        <dbReference type="Pfam" id="PF00696"/>
    </source>
</evidence>
<dbReference type="UniPathway" id="UPA00051">
    <property type="reaction ID" value="UER00074"/>
</dbReference>
<reference evidence="9 10" key="1">
    <citation type="submission" date="2019-08" db="EMBL/GenBank/DDBJ databases">
        <title>In-depth cultivation of the pig gut microbiome towards novel bacterial diversity and tailored functional studies.</title>
        <authorList>
            <person name="Wylensek D."/>
            <person name="Hitch T.C.A."/>
            <person name="Clavel T."/>
        </authorList>
    </citation>
    <scope>NUCLEOTIDE SEQUENCE [LARGE SCALE GENOMIC DNA]</scope>
    <source>
        <strain evidence="9 10">WCA-380-WT-2B</strain>
    </source>
</reference>
<feature type="binding site" evidence="7">
    <location>
        <position position="191"/>
    </location>
    <ligand>
        <name>substrate</name>
    </ligand>
</feature>
<comment type="subcellular location">
    <subcellularLocation>
        <location evidence="7">Cytoplasm</location>
    </subcellularLocation>
</comment>
<feature type="active site" evidence="7">
    <location>
        <position position="236"/>
    </location>
</feature>
<dbReference type="RefSeq" id="WP_154539717.1">
    <property type="nucleotide sequence ID" value="NZ_VULQ01000003.1"/>
</dbReference>
<dbReference type="PROSITE" id="PS00324">
    <property type="entry name" value="ASPARTOKINASE"/>
    <property type="match status" value="1"/>
</dbReference>
<dbReference type="Gene3D" id="3.40.1160.10">
    <property type="entry name" value="Acetylglutamate kinase-like"/>
    <property type="match status" value="1"/>
</dbReference>
<feature type="active site" description="Proton acceptor" evidence="7">
    <location>
        <position position="234"/>
    </location>
</feature>
<dbReference type="GO" id="GO:0004072">
    <property type="term" value="F:aspartate kinase activity"/>
    <property type="evidence" value="ECO:0007669"/>
    <property type="project" value="InterPro"/>
</dbReference>
<comment type="pathway">
    <text evidence="7">Amino-acid biosynthesis; L-methionine biosynthesis via de novo pathway; O-acetyl-L-homoserine from L-homoserine: step 1/1.</text>
</comment>
<keyword evidence="4 7" id="KW-0486">Methionine biosynthesis</keyword>
<keyword evidence="5 7" id="KW-0012">Acyltransferase</keyword>
<comment type="caution">
    <text evidence="9">The sequence shown here is derived from an EMBL/GenBank/DDBJ whole genome shotgun (WGS) entry which is preliminary data.</text>
</comment>
<evidence type="ECO:0000256" key="3">
    <source>
        <dbReference type="ARBA" id="ARBA00022679"/>
    </source>
</evidence>
<dbReference type="InterPro" id="IPR001048">
    <property type="entry name" value="Asp/Glu/Uridylate_kinase"/>
</dbReference>
<dbReference type="SUPFAM" id="SSF53633">
    <property type="entry name" value="Carbamate kinase-like"/>
    <property type="match status" value="1"/>
</dbReference>
<comment type="caution">
    <text evidence="7">Lacks conserved residue(s) required for the propagation of feature annotation.</text>
</comment>
<feature type="domain" description="Aspartate/glutamate/uridylate kinase" evidence="8">
    <location>
        <begin position="306"/>
        <end position="582"/>
    </location>
</feature>
<dbReference type="InterPro" id="IPR029062">
    <property type="entry name" value="Class_I_gatase-like"/>
</dbReference>
<evidence type="ECO:0000256" key="4">
    <source>
        <dbReference type="ARBA" id="ARBA00023167"/>
    </source>
</evidence>
<evidence type="ECO:0000313" key="10">
    <source>
        <dbReference type="Proteomes" id="UP000441925"/>
    </source>
</evidence>
<dbReference type="SUPFAM" id="SSF52317">
    <property type="entry name" value="Class I glutamine amidotransferase-like"/>
    <property type="match status" value="1"/>
</dbReference>
<keyword evidence="10" id="KW-1185">Reference proteome</keyword>
<dbReference type="InterPro" id="IPR018042">
    <property type="entry name" value="Aspartate_kinase_CS"/>
</dbReference>
<sequence>MPVILSEELIKKEILEKEDIFTIDKSRAKSQDIRPLKIAIVNLMPNKEETEIDLLKLISNHALQIEVDFIRTDSYINKHSNYERLNKLYKSYEDIKNEKYDGMIITGAPIENLDYSDIKYWDELKMIFDYARENVFSTIFICWASLAALNYFYHIDSFSYKEKIFGVYPFFKESESRLLDGFDDVFNIPQSRYKGIDPKDIELVDDLKILGESDEVGLSLAASCDYRFIFSLGHFEYNKYTLDREYKRDLKNGLDAKKPVNYYFKDSDKINMSWKSAASLFFSNWINYAVYQNTPYRLDSIKEKSVSKFGGSSLSDAGQFRRVKEIINKKDDRNVIVVSAPGKRNPYDIKVTDLLIKASESNEKINNIDKEILRLSKVKNEEIEIKNKILEKIRERFYEIVDDLDLNKNIKKEIDDCIISVSESLNKDFNLSRGEYLNAKILALYLDYDFIDSKDLIYFDEDNKVNFERTTEAIRKNIRAGMKVVVPGFYGNKDGYIKTFERGGSDYTGSILASALDSSVYENWTDVSGIMTADPNIDKTAKKIEKLKYKDLEKIINSGASVYQKDAIAPVMDKNITIKILNTNKPDDSGTTIKD</sequence>